<dbReference type="AlphaFoldDB" id="A0A7V3KPF0"/>
<dbReference type="Gene3D" id="1.25.40.10">
    <property type="entry name" value="Tetratricopeptide repeat domain"/>
    <property type="match status" value="2"/>
</dbReference>
<sequence>MIKDSCNYLLGLTYLKFGLYKKAVLYFQRVREDSNLYLDASFNLITAYYQLSQYDDALEIIEKVLKKRDLPVELKLNLLTIKTKIHEAQKDYSKAITTYQTMLLYETRKPEIYKIYYNIEMLKYKKGDYESLEKAYYSYISKFPDSPYVPQLYYDLLLKYIYSKDTDNARKTLDALIDKFPEDSKTLDAIDLYFSSQIATLEDTTILKELLSKNPDIEDYVYLTLGRFYKRLRLYDVALKSLSTVKQGTYYNQAQVEIMEIYFLLNKYNEVEMLGIEIMPDEIKEYTSYRILELVLKAVKNEGKVLTFNSLVNRYANKDFPFKKDFCLMVSDIYIKEKDTTNAVKFLRMARDLGATDQEIANYNVELLKLSREIVR</sequence>
<dbReference type="Pfam" id="PF13432">
    <property type="entry name" value="TPR_16"/>
    <property type="match status" value="1"/>
</dbReference>
<protein>
    <submittedName>
        <fullName evidence="1">Tetratricopeptide repeat protein</fullName>
    </submittedName>
</protein>
<dbReference type="Pfam" id="PF13174">
    <property type="entry name" value="TPR_6"/>
    <property type="match status" value="1"/>
</dbReference>
<comment type="caution">
    <text evidence="1">The sequence shown here is derived from an EMBL/GenBank/DDBJ whole genome shotgun (WGS) entry which is preliminary data.</text>
</comment>
<name>A0A7V3KPF0_UNCW3</name>
<evidence type="ECO:0000313" key="1">
    <source>
        <dbReference type="EMBL" id="HGB36392.1"/>
    </source>
</evidence>
<dbReference type="EMBL" id="DTGD01000217">
    <property type="protein sequence ID" value="HGB36392.1"/>
    <property type="molecule type" value="Genomic_DNA"/>
</dbReference>
<organism evidence="1">
    <name type="scientific">candidate division WOR-3 bacterium</name>
    <dbReference type="NCBI Taxonomy" id="2052148"/>
    <lineage>
        <taxon>Bacteria</taxon>
        <taxon>Bacteria division WOR-3</taxon>
    </lineage>
</organism>
<accession>A0A7V3KPF0</accession>
<reference evidence="1" key="1">
    <citation type="journal article" date="2020" name="mSystems">
        <title>Genome- and Community-Level Interaction Insights into Carbon Utilization and Element Cycling Functions of Hydrothermarchaeota in Hydrothermal Sediment.</title>
        <authorList>
            <person name="Zhou Z."/>
            <person name="Liu Y."/>
            <person name="Xu W."/>
            <person name="Pan J."/>
            <person name="Luo Z.H."/>
            <person name="Li M."/>
        </authorList>
    </citation>
    <scope>NUCLEOTIDE SEQUENCE [LARGE SCALE GENOMIC DNA]</scope>
    <source>
        <strain evidence="1">SpSt-754</strain>
    </source>
</reference>
<gene>
    <name evidence="1" type="ORF">ENV38_05765</name>
</gene>
<dbReference type="SUPFAM" id="SSF48452">
    <property type="entry name" value="TPR-like"/>
    <property type="match status" value="1"/>
</dbReference>
<dbReference type="InterPro" id="IPR019734">
    <property type="entry name" value="TPR_rpt"/>
</dbReference>
<proteinExistence type="predicted"/>
<dbReference type="InterPro" id="IPR011990">
    <property type="entry name" value="TPR-like_helical_dom_sf"/>
</dbReference>